<evidence type="ECO:0000313" key="2">
    <source>
        <dbReference type="EMBL" id="ASU24204.1"/>
    </source>
</evidence>
<gene>
    <name evidence="2" type="ORF">CCZ37_17185</name>
</gene>
<name>A0A223N2Y4_9VIBR</name>
<dbReference type="Gene3D" id="3.40.50.300">
    <property type="entry name" value="P-loop containing nucleotide triphosphate hydrolases"/>
    <property type="match status" value="1"/>
</dbReference>
<reference evidence="2 3" key="1">
    <citation type="submission" date="2017-08" db="EMBL/GenBank/DDBJ databases">
        <title>The Vibrio qinghaiensis sp.-Q67 is a luminous bacteria isolated firstly from Qinghai lake, Qinghai province, China, which has been proved to be very sensitive to detect environmental and food pollutants. Therefore, complete genome analysis of V. qinghaiensis sp.-Q67 highlights the potential application of this strain on detection of hazards in the contaminated environments.</title>
        <authorList>
            <person name="Gong L."/>
        </authorList>
    </citation>
    <scope>NUCLEOTIDE SEQUENCE [LARGE SCALE GENOMIC DNA]</scope>
    <source>
        <strain evidence="2 3">Q67</strain>
    </source>
</reference>
<dbReference type="InterPro" id="IPR027417">
    <property type="entry name" value="P-loop_NTPase"/>
</dbReference>
<sequence length="444" mass="50487">MKIVVPEIQISDESGFSSDIDIFKRKGFGERLANLVENSGGSPVIALDSGWGEGKSTFIKMWRGYLENHRDPQIKSIYFDAFENDYQKDPFLTLASEMYQLITVEDEEKKAKFKDKAAKAAKSLFRGALKVSVKVGTAGIVDGSALDAAEKEISNLVSDQVDDLIKERFEYAEKDKLALKEFRNHLSTFANEMNGGKPIVFIIDELDRCKPDFALELLEQIKHLFSVKGITFLLVTNREQLEESIKSKYGQGIDPTNYLHKFINVWLTMPRAASEYDDNGYQFLQSALSAMKEESEVIANSDSVSVLNDIVKFYQPSFREIERMLSYFAIINNMLGAKPYYENYQYMIAMVCYLKACHPNCLKTVNGQLDSRNIINAARLDEIGSSESYYSLEYVNKLLRFDLADDATRQSMLEDKQIQLDRPSRAPKSFLKTISSWLSEINPS</sequence>
<dbReference type="SUPFAM" id="SSF52540">
    <property type="entry name" value="P-loop containing nucleoside triphosphate hydrolases"/>
    <property type="match status" value="1"/>
</dbReference>
<keyword evidence="3" id="KW-1185">Reference proteome</keyword>
<evidence type="ECO:0000313" key="3">
    <source>
        <dbReference type="Proteomes" id="UP000215148"/>
    </source>
</evidence>
<accession>A0A223N2Y4</accession>
<dbReference type="RefSeq" id="WP_094501699.1">
    <property type="nucleotide sequence ID" value="NZ_CAWNHI010000002.1"/>
</dbReference>
<evidence type="ECO:0000259" key="1">
    <source>
        <dbReference type="Pfam" id="PF07693"/>
    </source>
</evidence>
<organism evidence="2 3">
    <name type="scientific">Vibrio qinghaiensis</name>
    <dbReference type="NCBI Taxonomy" id="2025808"/>
    <lineage>
        <taxon>Bacteria</taxon>
        <taxon>Pseudomonadati</taxon>
        <taxon>Pseudomonadota</taxon>
        <taxon>Gammaproteobacteria</taxon>
        <taxon>Vibrionales</taxon>
        <taxon>Vibrionaceae</taxon>
        <taxon>Vibrio</taxon>
    </lineage>
</organism>
<dbReference type="InterPro" id="IPR011646">
    <property type="entry name" value="KAP_P-loop"/>
</dbReference>
<feature type="domain" description="KAP NTPase" evidence="1">
    <location>
        <begin position="27"/>
        <end position="333"/>
    </location>
</feature>
<dbReference type="Pfam" id="PF07693">
    <property type="entry name" value="KAP_NTPase"/>
    <property type="match status" value="1"/>
</dbReference>
<protein>
    <recommendedName>
        <fullName evidence="1">KAP NTPase domain-containing protein</fullName>
    </recommendedName>
</protein>
<dbReference type="Proteomes" id="UP000215148">
    <property type="component" value="Chromosome 2"/>
</dbReference>
<dbReference type="KEGG" id="vqi:CCZ37_17185"/>
<proteinExistence type="predicted"/>
<dbReference type="EMBL" id="CP022742">
    <property type="protein sequence ID" value="ASU24204.1"/>
    <property type="molecule type" value="Genomic_DNA"/>
</dbReference>
<dbReference type="AlphaFoldDB" id="A0A223N2Y4"/>